<sequence length="429" mass="46096">MPVPLSTVEGSPSHRPAKKGRQRRGTTSHVIDVNAQLIEAVSQEKISVVRRLLSSGADPNASSSHSTRDPALMLACSLPSPESRHLLASVLLGSGARVDAENSVGETALMRAAMAGDAGTCFLLLGAGAAVGKEDCSGNTALTYAAENGNEDTVGLVVQSAKQQGCDIDHRNMKGLTALLLTCQRGNLSAARILVKGGASPTIRDLDNFTTAGEWMKRSGCYLESDLKFLFPVSRKKSYYRRQRQERGIKTLSDYLSSESESDNSSVFTGREFTKSDRNLFGDRSTKLSLSPSLIQAASPSRSMFDIQSSTNCLTALPSLSPSSSLSPFRKKSILPRLPNKPKPLESSPDFKTELYHSRHLKQRQVYVTPNRQSGGFHTGALQPIPGDPLEKISQQTQTGGGGGRERGDLVHGGKRGGKRGKHRSLPPL</sequence>
<dbReference type="SUPFAM" id="SSF48403">
    <property type="entry name" value="Ankyrin repeat"/>
    <property type="match status" value="1"/>
</dbReference>
<name>A0AA35WET4_GEOBA</name>
<feature type="compositionally biased region" description="Basic residues" evidence="4">
    <location>
        <begin position="15"/>
        <end position="26"/>
    </location>
</feature>
<protein>
    <submittedName>
        <fullName evidence="5">Ankyrin repeat protein MM_0045</fullName>
    </submittedName>
</protein>
<keyword evidence="6" id="KW-1185">Reference proteome</keyword>
<feature type="region of interest" description="Disordered" evidence="4">
    <location>
        <begin position="1"/>
        <end position="28"/>
    </location>
</feature>
<dbReference type="Pfam" id="PF12796">
    <property type="entry name" value="Ank_2"/>
    <property type="match status" value="1"/>
</dbReference>
<dbReference type="InterPro" id="IPR036770">
    <property type="entry name" value="Ankyrin_rpt-contain_sf"/>
</dbReference>
<feature type="repeat" description="ANK" evidence="3">
    <location>
        <begin position="137"/>
        <end position="173"/>
    </location>
</feature>
<feature type="region of interest" description="Disordered" evidence="4">
    <location>
        <begin position="371"/>
        <end position="429"/>
    </location>
</feature>
<feature type="compositionally biased region" description="Basic residues" evidence="4">
    <location>
        <begin position="413"/>
        <end position="429"/>
    </location>
</feature>
<dbReference type="PANTHER" id="PTHR24171">
    <property type="entry name" value="ANKYRIN REPEAT DOMAIN-CONTAINING PROTEIN 39-RELATED"/>
    <property type="match status" value="1"/>
</dbReference>
<dbReference type="SMART" id="SM00248">
    <property type="entry name" value="ANK"/>
    <property type="match status" value="5"/>
</dbReference>
<keyword evidence="2 3" id="KW-0040">ANK repeat</keyword>
<accession>A0AA35WET4</accession>
<dbReference type="PANTHER" id="PTHR24171:SF8">
    <property type="entry name" value="BRCA1-ASSOCIATED RING DOMAIN PROTEIN 1"/>
    <property type="match status" value="1"/>
</dbReference>
<dbReference type="GO" id="GO:0085020">
    <property type="term" value="P:protein K6-linked ubiquitination"/>
    <property type="evidence" value="ECO:0007669"/>
    <property type="project" value="TreeGrafter"/>
</dbReference>
<evidence type="ECO:0000313" key="5">
    <source>
        <dbReference type="EMBL" id="CAI8018773.1"/>
    </source>
</evidence>
<organism evidence="5 6">
    <name type="scientific">Geodia barretti</name>
    <name type="common">Barrett's horny sponge</name>
    <dbReference type="NCBI Taxonomy" id="519541"/>
    <lineage>
        <taxon>Eukaryota</taxon>
        <taxon>Metazoa</taxon>
        <taxon>Porifera</taxon>
        <taxon>Demospongiae</taxon>
        <taxon>Heteroscleromorpha</taxon>
        <taxon>Tetractinellida</taxon>
        <taxon>Astrophorina</taxon>
        <taxon>Geodiidae</taxon>
        <taxon>Geodia</taxon>
    </lineage>
</organism>
<dbReference type="PROSITE" id="PS50088">
    <property type="entry name" value="ANK_REPEAT"/>
    <property type="match status" value="2"/>
</dbReference>
<evidence type="ECO:0000256" key="1">
    <source>
        <dbReference type="ARBA" id="ARBA00022737"/>
    </source>
</evidence>
<dbReference type="InterPro" id="IPR002110">
    <property type="entry name" value="Ankyrin_rpt"/>
</dbReference>
<dbReference type="Proteomes" id="UP001174909">
    <property type="component" value="Unassembled WGS sequence"/>
</dbReference>
<gene>
    <name evidence="5" type="ORF">GBAR_LOCUS11369</name>
</gene>
<dbReference type="Gene3D" id="1.25.40.20">
    <property type="entry name" value="Ankyrin repeat-containing domain"/>
    <property type="match status" value="2"/>
</dbReference>
<proteinExistence type="predicted"/>
<keyword evidence="1" id="KW-0677">Repeat</keyword>
<dbReference type="PROSITE" id="PS50297">
    <property type="entry name" value="ANK_REP_REGION"/>
    <property type="match status" value="1"/>
</dbReference>
<comment type="caution">
    <text evidence="5">The sequence shown here is derived from an EMBL/GenBank/DDBJ whole genome shotgun (WGS) entry which is preliminary data.</text>
</comment>
<evidence type="ECO:0000256" key="2">
    <source>
        <dbReference type="ARBA" id="ARBA00023043"/>
    </source>
</evidence>
<evidence type="ECO:0000256" key="4">
    <source>
        <dbReference type="SAM" id="MobiDB-lite"/>
    </source>
</evidence>
<evidence type="ECO:0000313" key="6">
    <source>
        <dbReference type="Proteomes" id="UP001174909"/>
    </source>
</evidence>
<evidence type="ECO:0000256" key="3">
    <source>
        <dbReference type="PROSITE-ProRule" id="PRU00023"/>
    </source>
</evidence>
<dbReference type="EMBL" id="CASHTH010001710">
    <property type="protein sequence ID" value="CAI8018773.1"/>
    <property type="molecule type" value="Genomic_DNA"/>
</dbReference>
<dbReference type="GO" id="GO:0004842">
    <property type="term" value="F:ubiquitin-protein transferase activity"/>
    <property type="evidence" value="ECO:0007669"/>
    <property type="project" value="TreeGrafter"/>
</dbReference>
<reference evidence="5" key="1">
    <citation type="submission" date="2023-03" db="EMBL/GenBank/DDBJ databases">
        <authorList>
            <person name="Steffen K."/>
            <person name="Cardenas P."/>
        </authorList>
    </citation>
    <scope>NUCLEOTIDE SEQUENCE</scope>
</reference>
<feature type="region of interest" description="Disordered" evidence="4">
    <location>
        <begin position="320"/>
        <end position="350"/>
    </location>
</feature>
<feature type="repeat" description="ANK" evidence="3">
    <location>
        <begin position="174"/>
        <end position="206"/>
    </location>
</feature>
<dbReference type="AlphaFoldDB" id="A0AA35WET4"/>